<dbReference type="Proteomes" id="UP000186601">
    <property type="component" value="Unassembled WGS sequence"/>
</dbReference>
<dbReference type="AlphaFoldDB" id="A0A2R6NIK0"/>
<organism evidence="2 3">
    <name type="scientific">Hermanssonia centrifuga</name>
    <dbReference type="NCBI Taxonomy" id="98765"/>
    <lineage>
        <taxon>Eukaryota</taxon>
        <taxon>Fungi</taxon>
        <taxon>Dikarya</taxon>
        <taxon>Basidiomycota</taxon>
        <taxon>Agaricomycotina</taxon>
        <taxon>Agaricomycetes</taxon>
        <taxon>Polyporales</taxon>
        <taxon>Meruliaceae</taxon>
        <taxon>Hermanssonia</taxon>
    </lineage>
</organism>
<feature type="region of interest" description="Disordered" evidence="1">
    <location>
        <begin position="1"/>
        <end position="31"/>
    </location>
</feature>
<accession>A0A2R6NIK0</accession>
<dbReference type="EMBL" id="MLYV02001210">
    <property type="protein sequence ID" value="PSR72131.1"/>
    <property type="molecule type" value="Genomic_DNA"/>
</dbReference>
<protein>
    <submittedName>
        <fullName evidence="2">Uncharacterized protein</fullName>
    </submittedName>
</protein>
<proteinExistence type="predicted"/>
<sequence>MKSVRKGVQEAGARRGEQAFPLEEDITPGPAESQTEEIAGRLFGLIEISSGDPNLETVDCFFGGLGGLFVRKRCGFNPENPTWDVLLCNCFFNPSTILPRGFFLVSD</sequence>
<evidence type="ECO:0000256" key="1">
    <source>
        <dbReference type="SAM" id="MobiDB-lite"/>
    </source>
</evidence>
<comment type="caution">
    <text evidence="2">The sequence shown here is derived from an EMBL/GenBank/DDBJ whole genome shotgun (WGS) entry which is preliminary data.</text>
</comment>
<evidence type="ECO:0000313" key="3">
    <source>
        <dbReference type="Proteomes" id="UP000186601"/>
    </source>
</evidence>
<name>A0A2R6NIK0_9APHY</name>
<gene>
    <name evidence="2" type="ORF">PHLCEN_2v11979</name>
</gene>
<keyword evidence="3" id="KW-1185">Reference proteome</keyword>
<evidence type="ECO:0000313" key="2">
    <source>
        <dbReference type="EMBL" id="PSR72131.1"/>
    </source>
</evidence>
<reference evidence="2 3" key="1">
    <citation type="submission" date="2018-02" db="EMBL/GenBank/DDBJ databases">
        <title>Genome sequence of the basidiomycete white-rot fungus Phlebia centrifuga.</title>
        <authorList>
            <person name="Granchi Z."/>
            <person name="Peng M."/>
            <person name="de Vries R.P."/>
            <person name="Hilden K."/>
            <person name="Makela M.R."/>
            <person name="Grigoriev I."/>
            <person name="Riley R."/>
        </authorList>
    </citation>
    <scope>NUCLEOTIDE SEQUENCE [LARGE SCALE GENOMIC DNA]</scope>
    <source>
        <strain evidence="2 3">FBCC195</strain>
    </source>
</reference>